<dbReference type="InterPro" id="IPR011944">
    <property type="entry name" value="Steroid_delta5-4_isomerase"/>
</dbReference>
<comment type="caution">
    <text evidence="2">The sequence shown here is derived from an EMBL/GenBank/DDBJ whole genome shotgun (WGS) entry which is preliminary data.</text>
</comment>
<dbReference type="InterPro" id="IPR032710">
    <property type="entry name" value="NTF2-like_dom_sf"/>
</dbReference>
<accession>A0ABP6TBN4</accession>
<feature type="domain" description="SnoaL-like" evidence="1">
    <location>
        <begin position="138"/>
        <end position="259"/>
    </location>
</feature>
<protein>
    <recommendedName>
        <fullName evidence="1">SnoaL-like domain-containing protein</fullName>
    </recommendedName>
</protein>
<reference evidence="3" key="1">
    <citation type="journal article" date="2019" name="Int. J. Syst. Evol. Microbiol.">
        <title>The Global Catalogue of Microorganisms (GCM) 10K type strain sequencing project: providing services to taxonomists for standard genome sequencing and annotation.</title>
        <authorList>
            <consortium name="The Broad Institute Genomics Platform"/>
            <consortium name="The Broad Institute Genome Sequencing Center for Infectious Disease"/>
            <person name="Wu L."/>
            <person name="Ma J."/>
        </authorList>
    </citation>
    <scope>NUCLEOTIDE SEQUENCE [LARGE SCALE GENOMIC DNA]</scope>
    <source>
        <strain evidence="3">JCM 9458</strain>
    </source>
</reference>
<dbReference type="EMBL" id="BAAAYN010000057">
    <property type="protein sequence ID" value="GAA3396608.1"/>
    <property type="molecule type" value="Genomic_DNA"/>
</dbReference>
<dbReference type="Gene3D" id="3.10.450.50">
    <property type="match status" value="2"/>
</dbReference>
<dbReference type="Pfam" id="PF13474">
    <property type="entry name" value="SnoaL_3"/>
    <property type="match status" value="2"/>
</dbReference>
<dbReference type="Proteomes" id="UP001501676">
    <property type="component" value="Unassembled WGS sequence"/>
</dbReference>
<evidence type="ECO:0000259" key="1">
    <source>
        <dbReference type="Pfam" id="PF13474"/>
    </source>
</evidence>
<gene>
    <name evidence="2" type="ORF">GCM10020369_73970</name>
</gene>
<evidence type="ECO:0000313" key="3">
    <source>
        <dbReference type="Proteomes" id="UP001501676"/>
    </source>
</evidence>
<dbReference type="NCBIfam" id="TIGR02246">
    <property type="entry name" value="SgcJ/EcaC family oxidoreductase"/>
    <property type="match status" value="1"/>
</dbReference>
<organism evidence="2 3">
    <name type="scientific">Cryptosporangium minutisporangium</name>
    <dbReference type="NCBI Taxonomy" id="113569"/>
    <lineage>
        <taxon>Bacteria</taxon>
        <taxon>Bacillati</taxon>
        <taxon>Actinomycetota</taxon>
        <taxon>Actinomycetes</taxon>
        <taxon>Cryptosporangiales</taxon>
        <taxon>Cryptosporangiaceae</taxon>
        <taxon>Cryptosporangium</taxon>
    </lineage>
</organism>
<evidence type="ECO:0000313" key="2">
    <source>
        <dbReference type="EMBL" id="GAA3396608.1"/>
    </source>
</evidence>
<keyword evidence="3" id="KW-1185">Reference proteome</keyword>
<name>A0ABP6TBN4_9ACTN</name>
<proteinExistence type="predicted"/>
<dbReference type="InterPro" id="IPR037401">
    <property type="entry name" value="SnoaL-like"/>
</dbReference>
<feature type="domain" description="SnoaL-like" evidence="1">
    <location>
        <begin position="4"/>
        <end position="125"/>
    </location>
</feature>
<dbReference type="RefSeq" id="WP_345732956.1">
    <property type="nucleotide sequence ID" value="NZ_BAAAYN010000057.1"/>
</dbReference>
<dbReference type="SUPFAM" id="SSF54427">
    <property type="entry name" value="NTF2-like"/>
    <property type="match status" value="2"/>
</dbReference>
<sequence>MDEIRELIERWALAVQAGDLDGVLADHAEDIVMFDVPPPERGVRGLDAYRKSWPPFFEWLATGALFEITSLEVTAGADVAFAHALLRCGTPEHLAADPDRRLRLTLGLRRDDGRWVVAHEHHSFTDASGSDRAAELAVEDLHRRWFDDTVAKDLDGMMAGIAEDVVSYEHDAPLQYTGLDSVRAVCADGLDAVDGTVTWTVPDLRIVARGDLAVSWGLNRMTAEQPDGSVAETWSRGTRVFRRFGGDWQMVHQHVSWPADTDTGAARTDLRP</sequence>